<sequence length="135" mass="14841">MTLELFTAEKIAELAFGAVIETGTSELVKKLWGKIRNQLRGEPVAEAALVEIEQNHSKEQLAKIVPFLQVEMLKDQQFAQEMQALANEINTGSQENITQQDFEARDNAGVVGKQVGTVNKAGVTEIGIQFNLGKE</sequence>
<dbReference type="AlphaFoldDB" id="A0A6B3NJI2"/>
<dbReference type="EMBL" id="JAAHFQ010000988">
    <property type="protein sequence ID" value="NER31920.1"/>
    <property type="molecule type" value="Genomic_DNA"/>
</dbReference>
<protein>
    <submittedName>
        <fullName evidence="1">Uncharacterized protein</fullName>
    </submittedName>
</protein>
<evidence type="ECO:0000313" key="1">
    <source>
        <dbReference type="EMBL" id="NER31920.1"/>
    </source>
</evidence>
<reference evidence="1" key="1">
    <citation type="submission" date="2019-11" db="EMBL/GenBank/DDBJ databases">
        <title>Genomic insights into an expanded diversity of filamentous marine cyanobacteria reveals the extraordinary biosynthetic potential of Moorea and Okeania.</title>
        <authorList>
            <person name="Ferreira Leao T."/>
            <person name="Wang M."/>
            <person name="Moss N."/>
            <person name="Da Silva R."/>
            <person name="Sanders J."/>
            <person name="Nurk S."/>
            <person name="Gurevich A."/>
            <person name="Humphrey G."/>
            <person name="Reher R."/>
            <person name="Zhu Q."/>
            <person name="Belda-Ferre P."/>
            <person name="Glukhov E."/>
            <person name="Rex R."/>
            <person name="Dorrestein P.C."/>
            <person name="Knight R."/>
            <person name="Pevzner P."/>
            <person name="Gerwick W.H."/>
            <person name="Gerwick L."/>
        </authorList>
    </citation>
    <scope>NUCLEOTIDE SEQUENCE</scope>
    <source>
        <strain evidence="1">SIO1C4</strain>
    </source>
</reference>
<comment type="caution">
    <text evidence="1">The sequence shown here is derived from an EMBL/GenBank/DDBJ whole genome shotgun (WGS) entry which is preliminary data.</text>
</comment>
<name>A0A6B3NJI2_9CYAN</name>
<gene>
    <name evidence="1" type="ORF">F6J89_31025</name>
</gene>
<accession>A0A6B3NJI2</accession>
<proteinExistence type="predicted"/>
<organism evidence="1">
    <name type="scientific">Symploca sp. SIO1C4</name>
    <dbReference type="NCBI Taxonomy" id="2607765"/>
    <lineage>
        <taxon>Bacteria</taxon>
        <taxon>Bacillati</taxon>
        <taxon>Cyanobacteriota</taxon>
        <taxon>Cyanophyceae</taxon>
        <taxon>Coleofasciculales</taxon>
        <taxon>Coleofasciculaceae</taxon>
        <taxon>Symploca</taxon>
    </lineage>
</organism>